<name>A0A0V0HRQ0_SOLCH</name>
<dbReference type="EMBL" id="GEDG01016885">
    <property type="protein sequence ID" value="JAP22155.1"/>
    <property type="molecule type" value="Transcribed_RNA"/>
</dbReference>
<reference evidence="1" key="1">
    <citation type="submission" date="2015-12" db="EMBL/GenBank/DDBJ databases">
        <title>Gene expression during late stages of embryo sac development: a critical building block for successful pollen-pistil interactions.</title>
        <authorList>
            <person name="Liu Y."/>
            <person name="Joly V."/>
            <person name="Sabar M."/>
            <person name="Matton D.P."/>
        </authorList>
    </citation>
    <scope>NUCLEOTIDE SEQUENCE</scope>
</reference>
<protein>
    <submittedName>
        <fullName evidence="1">Putative ovule protein</fullName>
    </submittedName>
</protein>
<sequence length="79" mass="9290">MDDSHVAQIYVNVITVYFYVARTTLKCCHTPCQVLQKCTTFEGFVMHPSTFLRSTSNILYFQLFDQCNIICIHIAYRRM</sequence>
<proteinExistence type="predicted"/>
<organism evidence="1">
    <name type="scientific">Solanum chacoense</name>
    <name type="common">Chaco potato</name>
    <dbReference type="NCBI Taxonomy" id="4108"/>
    <lineage>
        <taxon>Eukaryota</taxon>
        <taxon>Viridiplantae</taxon>
        <taxon>Streptophyta</taxon>
        <taxon>Embryophyta</taxon>
        <taxon>Tracheophyta</taxon>
        <taxon>Spermatophyta</taxon>
        <taxon>Magnoliopsida</taxon>
        <taxon>eudicotyledons</taxon>
        <taxon>Gunneridae</taxon>
        <taxon>Pentapetalae</taxon>
        <taxon>asterids</taxon>
        <taxon>lamiids</taxon>
        <taxon>Solanales</taxon>
        <taxon>Solanaceae</taxon>
        <taxon>Solanoideae</taxon>
        <taxon>Solaneae</taxon>
        <taxon>Solanum</taxon>
    </lineage>
</organism>
<accession>A0A0V0HRQ0</accession>
<evidence type="ECO:0000313" key="1">
    <source>
        <dbReference type="EMBL" id="JAP22155.1"/>
    </source>
</evidence>
<dbReference type="AlphaFoldDB" id="A0A0V0HRQ0"/>